<evidence type="ECO:0000313" key="3">
    <source>
        <dbReference type="Proteomes" id="UP000001880"/>
    </source>
</evidence>
<reference evidence="2 3" key="1">
    <citation type="journal article" date="2010" name="Stand. Genomic Sci.">
        <title>Complete genome sequence of Haliangium ochraceum type strain (SMP-2).</title>
        <authorList>
            <consortium name="US DOE Joint Genome Institute (JGI-PGF)"/>
            <person name="Ivanova N."/>
            <person name="Daum C."/>
            <person name="Lang E."/>
            <person name="Abt B."/>
            <person name="Kopitz M."/>
            <person name="Saunders E."/>
            <person name="Lapidus A."/>
            <person name="Lucas S."/>
            <person name="Glavina Del Rio T."/>
            <person name="Nolan M."/>
            <person name="Tice H."/>
            <person name="Copeland A."/>
            <person name="Cheng J.F."/>
            <person name="Chen F."/>
            <person name="Bruce D."/>
            <person name="Goodwin L."/>
            <person name="Pitluck S."/>
            <person name="Mavromatis K."/>
            <person name="Pati A."/>
            <person name="Mikhailova N."/>
            <person name="Chen A."/>
            <person name="Palaniappan K."/>
            <person name="Land M."/>
            <person name="Hauser L."/>
            <person name="Chang Y.J."/>
            <person name="Jeffries C.D."/>
            <person name="Detter J.C."/>
            <person name="Brettin T."/>
            <person name="Rohde M."/>
            <person name="Goker M."/>
            <person name="Bristow J."/>
            <person name="Markowitz V."/>
            <person name="Eisen J.A."/>
            <person name="Hugenholtz P."/>
            <person name="Kyrpides N.C."/>
            <person name="Klenk H.P."/>
        </authorList>
    </citation>
    <scope>NUCLEOTIDE SEQUENCE [LARGE SCALE GENOMIC DNA]</scope>
    <source>
        <strain evidence="3">DSM 14365 / CIP 107738 / JCM 11303 / AJ 13395 / SMP-2</strain>
    </source>
</reference>
<dbReference type="Proteomes" id="UP000001880">
    <property type="component" value="Chromosome"/>
</dbReference>
<evidence type="ECO:0000313" key="2">
    <source>
        <dbReference type="EMBL" id="ACY17959.1"/>
    </source>
</evidence>
<feature type="region of interest" description="Disordered" evidence="1">
    <location>
        <begin position="177"/>
        <end position="249"/>
    </location>
</feature>
<proteinExistence type="predicted"/>
<protein>
    <submittedName>
        <fullName evidence="2">Uncharacterized protein</fullName>
    </submittedName>
</protein>
<keyword evidence="3" id="KW-1185">Reference proteome</keyword>
<name>D0LZI0_HALO1</name>
<dbReference type="EMBL" id="CP001804">
    <property type="protein sequence ID" value="ACY17959.1"/>
    <property type="molecule type" value="Genomic_DNA"/>
</dbReference>
<evidence type="ECO:0000256" key="1">
    <source>
        <dbReference type="SAM" id="MobiDB-lite"/>
    </source>
</evidence>
<organism evidence="2 3">
    <name type="scientific">Haliangium ochraceum (strain DSM 14365 / JCM 11303 / SMP-2)</name>
    <dbReference type="NCBI Taxonomy" id="502025"/>
    <lineage>
        <taxon>Bacteria</taxon>
        <taxon>Pseudomonadati</taxon>
        <taxon>Myxococcota</taxon>
        <taxon>Polyangia</taxon>
        <taxon>Haliangiales</taxon>
        <taxon>Kofleriaceae</taxon>
        <taxon>Haliangium</taxon>
    </lineage>
</organism>
<dbReference type="STRING" id="502025.Hoch_5476"/>
<dbReference type="AlphaFoldDB" id="D0LZI0"/>
<accession>D0LZI0</accession>
<sequence>MHAWARGRAILGAVAIDKDHIIDRARMGDDLDDLERESTVDAAQGHIDKRQLTEFEAVTETMRTIFEQGDIERSDEQLTPAIQAVIDRGDLDRVMAGLSPPQRKALDKLFTATTAEDRETGLFVSAIERSYLLNQALMYLQPVLALGLRSDLPGGRKAYHDLVEQLQRVREDISSAFGSQVMKKPKKKPVDKDEEQDDDEAEPADEDGNESGDAAEDRDPAAAGEPQQDGPGDPTSEESDESSEKSASE</sequence>
<dbReference type="KEGG" id="hoh:Hoch_5476"/>
<feature type="compositionally biased region" description="Acidic residues" evidence="1">
    <location>
        <begin position="192"/>
        <end position="214"/>
    </location>
</feature>
<gene>
    <name evidence="2" type="ordered locus">Hoch_5476</name>
</gene>
<dbReference type="HOGENOM" id="CLU_1114603_0_0_7"/>